<feature type="domain" description="Thiamine pyrophosphate enzyme central" evidence="4">
    <location>
        <begin position="195"/>
        <end position="322"/>
    </location>
</feature>
<dbReference type="GO" id="GO:0030976">
    <property type="term" value="F:thiamine pyrophosphate binding"/>
    <property type="evidence" value="ECO:0007669"/>
    <property type="project" value="InterPro"/>
</dbReference>
<dbReference type="Pfam" id="PF00205">
    <property type="entry name" value="TPP_enzyme_M"/>
    <property type="match status" value="1"/>
</dbReference>
<accession>A0A9X3N079</accession>
<dbReference type="Pfam" id="PF02775">
    <property type="entry name" value="TPP_enzyme_C"/>
    <property type="match status" value="1"/>
</dbReference>
<dbReference type="GO" id="GO:0050660">
    <property type="term" value="F:flavin adenine dinucleotide binding"/>
    <property type="evidence" value="ECO:0007669"/>
    <property type="project" value="TreeGrafter"/>
</dbReference>
<dbReference type="SUPFAM" id="SSF52467">
    <property type="entry name" value="DHS-like NAD/FAD-binding domain"/>
    <property type="match status" value="1"/>
</dbReference>
<dbReference type="Gene3D" id="3.40.50.970">
    <property type="match status" value="2"/>
</dbReference>
<comment type="caution">
    <text evidence="7">The sequence shown here is derived from an EMBL/GenBank/DDBJ whole genome shotgun (WGS) entry which is preliminary data.</text>
</comment>
<dbReference type="CDD" id="cd07035">
    <property type="entry name" value="TPP_PYR_POX_like"/>
    <property type="match status" value="1"/>
</dbReference>
<keyword evidence="2 3" id="KW-0786">Thiamine pyrophosphate</keyword>
<dbReference type="AlphaFoldDB" id="A0A9X3N079"/>
<dbReference type="Proteomes" id="UP001149140">
    <property type="component" value="Unassembled WGS sequence"/>
</dbReference>
<dbReference type="InterPro" id="IPR045229">
    <property type="entry name" value="TPP_enz"/>
</dbReference>
<dbReference type="InterPro" id="IPR029035">
    <property type="entry name" value="DHS-like_NAD/FAD-binding_dom"/>
</dbReference>
<dbReference type="RefSeq" id="WP_270043854.1">
    <property type="nucleotide sequence ID" value="NZ_JAPDOD010000035.1"/>
</dbReference>
<dbReference type="Pfam" id="PF02776">
    <property type="entry name" value="TPP_enzyme_N"/>
    <property type="match status" value="1"/>
</dbReference>
<organism evidence="7 8">
    <name type="scientific">Solirubrobacter ginsenosidimutans</name>
    <dbReference type="NCBI Taxonomy" id="490573"/>
    <lineage>
        <taxon>Bacteria</taxon>
        <taxon>Bacillati</taxon>
        <taxon>Actinomycetota</taxon>
        <taxon>Thermoleophilia</taxon>
        <taxon>Solirubrobacterales</taxon>
        <taxon>Solirubrobacteraceae</taxon>
        <taxon>Solirubrobacter</taxon>
    </lineage>
</organism>
<name>A0A9X3N079_9ACTN</name>
<dbReference type="InterPro" id="IPR029061">
    <property type="entry name" value="THDP-binding"/>
</dbReference>
<dbReference type="InterPro" id="IPR011766">
    <property type="entry name" value="TPP_enzyme_TPP-bd"/>
</dbReference>
<dbReference type="InterPro" id="IPR012000">
    <property type="entry name" value="Thiamin_PyroP_enz_cen_dom"/>
</dbReference>
<evidence type="ECO:0000259" key="4">
    <source>
        <dbReference type="Pfam" id="PF00205"/>
    </source>
</evidence>
<dbReference type="CDD" id="cd00568">
    <property type="entry name" value="TPP_enzymes"/>
    <property type="match status" value="1"/>
</dbReference>
<protein>
    <submittedName>
        <fullName evidence="7">Thiamine pyrophosphate-binding protein</fullName>
    </submittedName>
</protein>
<keyword evidence="8" id="KW-1185">Reference proteome</keyword>
<evidence type="ECO:0000313" key="8">
    <source>
        <dbReference type="Proteomes" id="UP001149140"/>
    </source>
</evidence>
<dbReference type="GO" id="GO:0009099">
    <property type="term" value="P:L-valine biosynthetic process"/>
    <property type="evidence" value="ECO:0007669"/>
    <property type="project" value="TreeGrafter"/>
</dbReference>
<reference evidence="7" key="1">
    <citation type="submission" date="2022-10" db="EMBL/GenBank/DDBJ databases">
        <title>The WGS of Solirubrobacter ginsenosidimutans DSM 21036.</title>
        <authorList>
            <person name="Jiang Z."/>
        </authorList>
    </citation>
    <scope>NUCLEOTIDE SEQUENCE</scope>
    <source>
        <strain evidence="7">DSM 21036</strain>
    </source>
</reference>
<evidence type="ECO:0000259" key="5">
    <source>
        <dbReference type="Pfam" id="PF02775"/>
    </source>
</evidence>
<evidence type="ECO:0000256" key="1">
    <source>
        <dbReference type="ARBA" id="ARBA00007812"/>
    </source>
</evidence>
<dbReference type="PANTHER" id="PTHR18968">
    <property type="entry name" value="THIAMINE PYROPHOSPHATE ENZYMES"/>
    <property type="match status" value="1"/>
</dbReference>
<dbReference type="SUPFAM" id="SSF52518">
    <property type="entry name" value="Thiamin diphosphate-binding fold (THDP-binding)"/>
    <property type="match status" value="2"/>
</dbReference>
<dbReference type="InterPro" id="IPR012001">
    <property type="entry name" value="Thiamin_PyroP_enz_TPP-bd_dom"/>
</dbReference>
<sequence length="544" mass="55660">MSTGAQVIVEELEHAGVEVCFGLPGVHNLALWEALRSSSIRLVGVRHEQAAAYAADGYARATGRLGVALTTTGPGAANTLGAVGEAWASRSPILVIATDIPSSLRRPGEYRGILHETSGQSDMFAPVVKSVHLGLTADAVANAAALAVADAVAAPTRPVYLEIATDLLAAELPPSPPDRAATVTTVSFSPRSSDLAAAVAALDGAERPLLWVGGGARDAPAEVAALAERLAAPVLTTYGAAGVLPPGHPSAVGLPPHAPAAGALWDEADVVLAIGSDLDGVQTQNFAQPQPPTLIAVSLEPIVNYRSDIHLAGEAGEVTAALAAGVRAPRDGSLDALAERLSNARADACGSLDATALRFLDAIRFAVPADGVLVVDMCIPGYWLAGFHTPAAPRRIQVPLGWGTLGYAFPAALGAALAGTDGPVVSISGDGGFLFAAGELATMAQEQIPLTAVIVDDGGYGMLRYDQQKAGAETYGVDLHTPDFAALAAAFGLESETVDGLDDAFGEALARHTADPTPSVLVARTPVPLVPPPNTSPNWYRRRH</sequence>
<dbReference type="Gene3D" id="3.40.50.1220">
    <property type="entry name" value="TPP-binding domain"/>
    <property type="match status" value="1"/>
</dbReference>
<dbReference type="EMBL" id="JAPDOD010000035">
    <property type="protein sequence ID" value="MDA0164600.1"/>
    <property type="molecule type" value="Genomic_DNA"/>
</dbReference>
<evidence type="ECO:0000256" key="3">
    <source>
        <dbReference type="RuleBase" id="RU362132"/>
    </source>
</evidence>
<dbReference type="GO" id="GO:0009097">
    <property type="term" value="P:isoleucine biosynthetic process"/>
    <property type="evidence" value="ECO:0007669"/>
    <property type="project" value="TreeGrafter"/>
</dbReference>
<dbReference type="PANTHER" id="PTHR18968:SF167">
    <property type="entry name" value="ACETOLACTATE SYNTHASE LARGE SUBUNIT ILVB2-RELATED"/>
    <property type="match status" value="1"/>
</dbReference>
<proteinExistence type="inferred from homology"/>
<evidence type="ECO:0000313" key="7">
    <source>
        <dbReference type="EMBL" id="MDA0164600.1"/>
    </source>
</evidence>
<evidence type="ECO:0000256" key="2">
    <source>
        <dbReference type="ARBA" id="ARBA00023052"/>
    </source>
</evidence>
<feature type="domain" description="Thiamine pyrophosphate enzyme N-terminal TPP-binding" evidence="6">
    <location>
        <begin position="3"/>
        <end position="115"/>
    </location>
</feature>
<dbReference type="GO" id="GO:0000287">
    <property type="term" value="F:magnesium ion binding"/>
    <property type="evidence" value="ECO:0007669"/>
    <property type="project" value="InterPro"/>
</dbReference>
<evidence type="ECO:0000259" key="6">
    <source>
        <dbReference type="Pfam" id="PF02776"/>
    </source>
</evidence>
<dbReference type="GO" id="GO:0005948">
    <property type="term" value="C:acetolactate synthase complex"/>
    <property type="evidence" value="ECO:0007669"/>
    <property type="project" value="TreeGrafter"/>
</dbReference>
<feature type="domain" description="Thiamine pyrophosphate enzyme TPP-binding" evidence="5">
    <location>
        <begin position="383"/>
        <end position="521"/>
    </location>
</feature>
<comment type="similarity">
    <text evidence="1 3">Belongs to the TPP enzyme family.</text>
</comment>
<dbReference type="GO" id="GO:0003984">
    <property type="term" value="F:acetolactate synthase activity"/>
    <property type="evidence" value="ECO:0007669"/>
    <property type="project" value="TreeGrafter"/>
</dbReference>
<gene>
    <name evidence="7" type="ORF">OM076_30300</name>
</gene>